<comment type="caution">
    <text evidence="3">The sequence shown here is derived from an EMBL/GenBank/DDBJ whole genome shotgun (WGS) entry which is preliminary data.</text>
</comment>
<sequence>MTAPTRSLADRVRPESTALVLIDMSNDFVHPEGKAARLGGRDLSAAWTAVPAMQRLHAAARAAGVTVVHVQHTTMPGGASDSGPWVDARQRATYSAPDICLDGTWGQEIIPELRPADGDLTVKKHRYGGFTGTNLELVLRSTGTTNVICCGVSTNVCVETTAREAFSREFFVVIPADACASWDMRLHEATLESARHRYAVVTTTEEILTAWSGVQPS</sequence>
<dbReference type="Pfam" id="PF00857">
    <property type="entry name" value="Isochorismatase"/>
    <property type="match status" value="1"/>
</dbReference>
<dbReference type="InterPro" id="IPR036380">
    <property type="entry name" value="Isochorismatase-like_sf"/>
</dbReference>
<evidence type="ECO:0000259" key="2">
    <source>
        <dbReference type="Pfam" id="PF00857"/>
    </source>
</evidence>
<evidence type="ECO:0000256" key="1">
    <source>
        <dbReference type="ARBA" id="ARBA00022801"/>
    </source>
</evidence>
<keyword evidence="4" id="KW-1185">Reference proteome</keyword>
<organism evidence="3 4">
    <name type="scientific">Kribbella sancticallisti</name>
    <dbReference type="NCBI Taxonomy" id="460087"/>
    <lineage>
        <taxon>Bacteria</taxon>
        <taxon>Bacillati</taxon>
        <taxon>Actinomycetota</taxon>
        <taxon>Actinomycetes</taxon>
        <taxon>Propionibacteriales</taxon>
        <taxon>Kribbellaceae</taxon>
        <taxon>Kribbella</taxon>
    </lineage>
</organism>
<dbReference type="Proteomes" id="UP001500393">
    <property type="component" value="Unassembled WGS sequence"/>
</dbReference>
<evidence type="ECO:0000313" key="3">
    <source>
        <dbReference type="EMBL" id="GAA1610817.1"/>
    </source>
</evidence>
<accession>A0ABP4QH56</accession>
<dbReference type="EMBL" id="BAAAOS010000059">
    <property type="protein sequence ID" value="GAA1610817.1"/>
    <property type="molecule type" value="Genomic_DNA"/>
</dbReference>
<dbReference type="PANTHER" id="PTHR43540">
    <property type="entry name" value="PEROXYUREIDOACRYLATE/UREIDOACRYLATE AMIDOHYDROLASE-RELATED"/>
    <property type="match status" value="1"/>
</dbReference>
<reference evidence="4" key="1">
    <citation type="journal article" date="2019" name="Int. J. Syst. Evol. Microbiol.">
        <title>The Global Catalogue of Microorganisms (GCM) 10K type strain sequencing project: providing services to taxonomists for standard genome sequencing and annotation.</title>
        <authorList>
            <consortium name="The Broad Institute Genomics Platform"/>
            <consortium name="The Broad Institute Genome Sequencing Center for Infectious Disease"/>
            <person name="Wu L."/>
            <person name="Ma J."/>
        </authorList>
    </citation>
    <scope>NUCLEOTIDE SEQUENCE [LARGE SCALE GENOMIC DNA]</scope>
    <source>
        <strain evidence="4">JCM 14969</strain>
    </source>
</reference>
<name>A0ABP4QH56_9ACTN</name>
<dbReference type="InterPro" id="IPR050272">
    <property type="entry name" value="Isochorismatase-like_hydrls"/>
</dbReference>
<dbReference type="SUPFAM" id="SSF52499">
    <property type="entry name" value="Isochorismatase-like hydrolases"/>
    <property type="match status" value="1"/>
</dbReference>
<dbReference type="RefSeq" id="WP_344221637.1">
    <property type="nucleotide sequence ID" value="NZ_BAAAOS010000059.1"/>
</dbReference>
<evidence type="ECO:0000313" key="4">
    <source>
        <dbReference type="Proteomes" id="UP001500393"/>
    </source>
</evidence>
<gene>
    <name evidence="3" type="primary">rutB</name>
    <name evidence="3" type="ORF">GCM10009789_76510</name>
</gene>
<keyword evidence="1" id="KW-0378">Hydrolase</keyword>
<dbReference type="PANTHER" id="PTHR43540:SF6">
    <property type="entry name" value="ISOCHORISMATASE-LIKE DOMAIN-CONTAINING PROTEIN"/>
    <property type="match status" value="1"/>
</dbReference>
<protein>
    <submittedName>
        <fullName evidence="3">Pyrimidine utilization protein B</fullName>
    </submittedName>
</protein>
<dbReference type="InterPro" id="IPR000868">
    <property type="entry name" value="Isochorismatase-like_dom"/>
</dbReference>
<dbReference type="CDD" id="cd00431">
    <property type="entry name" value="cysteine_hydrolases"/>
    <property type="match status" value="1"/>
</dbReference>
<feature type="domain" description="Isochorismatase-like" evidence="2">
    <location>
        <begin position="17"/>
        <end position="206"/>
    </location>
</feature>
<proteinExistence type="predicted"/>
<dbReference type="Gene3D" id="3.40.50.850">
    <property type="entry name" value="Isochorismatase-like"/>
    <property type="match status" value="1"/>
</dbReference>